<dbReference type="GO" id="GO:0005524">
    <property type="term" value="F:ATP binding"/>
    <property type="evidence" value="ECO:0007669"/>
    <property type="project" value="UniProtKB-KW"/>
</dbReference>
<dbReference type="InterPro" id="IPR036759">
    <property type="entry name" value="TPK_catalytic_sf"/>
</dbReference>
<keyword evidence="2" id="KW-0547">Nucleotide-binding</keyword>
<dbReference type="EMBL" id="ACLL01000051">
    <property type="protein sequence ID" value="EEW53111.1"/>
    <property type="molecule type" value="Genomic_DNA"/>
</dbReference>
<protein>
    <recommendedName>
        <fullName evidence="5">Thiamine diphosphokinase</fullName>
        <ecNumber evidence="5">2.7.6.2</ecNumber>
    </recommendedName>
</protein>
<evidence type="ECO:0000256" key="3">
    <source>
        <dbReference type="ARBA" id="ARBA00022777"/>
    </source>
</evidence>
<sequence length="227" mass="25422">MRPHKEESKMRVNLLVGGPVELIPQEVVRSRRAETWIAVDHGASLLLEWGILPAAAVGDFDSTSPAEFAQVQRRLAEIETFPPAKDFTDTQLGVKLAIDRYQPAQIDVFGATGGRIDHFLANLYLPLQDYFQNYLDRIRLLDRGNTVSYYRPGAYTITKEADKDYLAFVNLTPVTGLTLPDEKYPLNDWSSTIPFSWSSNRFTAAENHFSFTSGVVAVIQAADRPQG</sequence>
<evidence type="ECO:0000256" key="1">
    <source>
        <dbReference type="ARBA" id="ARBA00022679"/>
    </source>
</evidence>
<evidence type="ECO:0000256" key="4">
    <source>
        <dbReference type="ARBA" id="ARBA00022840"/>
    </source>
</evidence>
<dbReference type="InterPro" id="IPR053149">
    <property type="entry name" value="TPK"/>
</dbReference>
<dbReference type="GO" id="GO:0030975">
    <property type="term" value="F:thiamine binding"/>
    <property type="evidence" value="ECO:0007669"/>
    <property type="project" value="InterPro"/>
</dbReference>
<keyword evidence="4" id="KW-0067">ATP-binding</keyword>
<keyword evidence="1 7" id="KW-0808">Transferase</keyword>
<organism evidence="7 8">
    <name type="scientific">Limosilactobacillus antri DSM 16041</name>
    <dbReference type="NCBI Taxonomy" id="525309"/>
    <lineage>
        <taxon>Bacteria</taxon>
        <taxon>Bacillati</taxon>
        <taxon>Bacillota</taxon>
        <taxon>Bacilli</taxon>
        <taxon>Lactobacillales</taxon>
        <taxon>Lactobacillaceae</taxon>
        <taxon>Limosilactobacillus</taxon>
    </lineage>
</organism>
<evidence type="ECO:0000313" key="8">
    <source>
        <dbReference type="Proteomes" id="UP000003675"/>
    </source>
</evidence>
<dbReference type="PANTHER" id="PTHR41299">
    <property type="entry name" value="THIAMINE PYROPHOSPHOKINASE"/>
    <property type="match status" value="1"/>
</dbReference>
<dbReference type="eggNOG" id="COG1564">
    <property type="taxonomic scope" value="Bacteria"/>
</dbReference>
<dbReference type="CDD" id="cd07995">
    <property type="entry name" value="TPK"/>
    <property type="match status" value="1"/>
</dbReference>
<dbReference type="Pfam" id="PF04263">
    <property type="entry name" value="TPK_catalytic"/>
    <property type="match status" value="1"/>
</dbReference>
<dbReference type="PANTHER" id="PTHR41299:SF1">
    <property type="entry name" value="THIAMINE PYROPHOSPHOKINASE"/>
    <property type="match status" value="1"/>
</dbReference>
<comment type="caution">
    <text evidence="7">The sequence shown here is derived from an EMBL/GenBank/DDBJ whole genome shotgun (WGS) entry which is preliminary data.</text>
</comment>
<evidence type="ECO:0000259" key="6">
    <source>
        <dbReference type="SMART" id="SM00983"/>
    </source>
</evidence>
<dbReference type="InterPro" id="IPR007373">
    <property type="entry name" value="Thiamin_PyroPKinase_B1-bd"/>
</dbReference>
<name>C8P940_9LACO</name>
<dbReference type="SMART" id="SM00983">
    <property type="entry name" value="TPK_B1_binding"/>
    <property type="match status" value="1"/>
</dbReference>
<dbReference type="SUPFAM" id="SSF63999">
    <property type="entry name" value="Thiamin pyrophosphokinase, catalytic domain"/>
    <property type="match status" value="1"/>
</dbReference>
<dbReference type="GO" id="GO:0004788">
    <property type="term" value="F:thiamine diphosphokinase activity"/>
    <property type="evidence" value="ECO:0007669"/>
    <property type="project" value="UniProtKB-UniRule"/>
</dbReference>
<gene>
    <name evidence="7" type="ORF">HMPREF0494_1834</name>
</gene>
<dbReference type="GO" id="GO:0009229">
    <property type="term" value="P:thiamine diphosphate biosynthetic process"/>
    <property type="evidence" value="ECO:0007669"/>
    <property type="project" value="InterPro"/>
</dbReference>
<dbReference type="GO" id="GO:0016301">
    <property type="term" value="F:kinase activity"/>
    <property type="evidence" value="ECO:0007669"/>
    <property type="project" value="UniProtKB-KW"/>
</dbReference>
<accession>C8P940</accession>
<proteinExistence type="predicted"/>
<dbReference type="Pfam" id="PF04265">
    <property type="entry name" value="TPK_B1_binding"/>
    <property type="match status" value="1"/>
</dbReference>
<evidence type="ECO:0000313" key="7">
    <source>
        <dbReference type="EMBL" id="EEW53111.1"/>
    </source>
</evidence>
<keyword evidence="3 7" id="KW-0418">Kinase</keyword>
<dbReference type="InterPro" id="IPR007371">
    <property type="entry name" value="TPK_catalytic"/>
</dbReference>
<reference evidence="7 8" key="1">
    <citation type="submission" date="2009-09" db="EMBL/GenBank/DDBJ databases">
        <authorList>
            <person name="Qin X."/>
            <person name="Bachman B."/>
            <person name="Battles P."/>
            <person name="Bell A."/>
            <person name="Bess C."/>
            <person name="Bickham C."/>
            <person name="Chaboub L."/>
            <person name="Chen D."/>
            <person name="Coyle M."/>
            <person name="Deiros D.R."/>
            <person name="Dinh H."/>
            <person name="Forbes L."/>
            <person name="Fowler G."/>
            <person name="Francisco L."/>
            <person name="Fu Q."/>
            <person name="Gubbala S."/>
            <person name="Hale W."/>
            <person name="Han Y."/>
            <person name="Hemphill L."/>
            <person name="Highlander S.K."/>
            <person name="Hirani K."/>
            <person name="Hogues M."/>
            <person name="Jackson L."/>
            <person name="Jakkamsetti A."/>
            <person name="Javaid M."/>
            <person name="Jiang H."/>
            <person name="Korchina V."/>
            <person name="Kovar C."/>
            <person name="Lara F."/>
            <person name="Lee S."/>
            <person name="Mata R."/>
            <person name="Mathew T."/>
            <person name="Moen C."/>
            <person name="Morales K."/>
            <person name="Munidasa M."/>
            <person name="Nazareth L."/>
            <person name="Ngo R."/>
            <person name="Nguyen L."/>
            <person name="Okwuonu G."/>
            <person name="Ongeri F."/>
            <person name="Patil S."/>
            <person name="Petrosino J."/>
            <person name="Pham C."/>
            <person name="Pham P."/>
            <person name="Pu L.-L."/>
            <person name="Puazo M."/>
            <person name="Raj R."/>
            <person name="Reid J."/>
            <person name="Rouhana J."/>
            <person name="Saada N."/>
            <person name="Shang Y."/>
            <person name="Simmons D."/>
            <person name="Thornton R."/>
            <person name="Warren J."/>
            <person name="Weissenberger G."/>
            <person name="Zhang J."/>
            <person name="Zhang L."/>
            <person name="Zhou C."/>
            <person name="Zhu D."/>
            <person name="Muzny D."/>
            <person name="Worley K."/>
            <person name="Gibbs R."/>
        </authorList>
    </citation>
    <scope>NUCLEOTIDE SEQUENCE [LARGE SCALE GENOMIC DNA]</scope>
    <source>
        <strain evidence="7 8">DSM 16041</strain>
    </source>
</reference>
<dbReference type="NCBIfam" id="TIGR01378">
    <property type="entry name" value="thi_PPkinase"/>
    <property type="match status" value="1"/>
</dbReference>
<dbReference type="Gene3D" id="3.40.50.10240">
    <property type="entry name" value="Thiamin pyrophosphokinase, catalytic domain"/>
    <property type="match status" value="1"/>
</dbReference>
<dbReference type="InterPro" id="IPR006282">
    <property type="entry name" value="Thi_PPkinase"/>
</dbReference>
<evidence type="ECO:0000256" key="5">
    <source>
        <dbReference type="NCBIfam" id="TIGR01378"/>
    </source>
</evidence>
<dbReference type="AlphaFoldDB" id="C8P940"/>
<feature type="domain" description="Thiamin pyrophosphokinase thiamin-binding" evidence="6">
    <location>
        <begin position="153"/>
        <end position="217"/>
    </location>
</feature>
<dbReference type="HOGENOM" id="CLU_044237_1_0_9"/>
<evidence type="ECO:0000256" key="2">
    <source>
        <dbReference type="ARBA" id="ARBA00022741"/>
    </source>
</evidence>
<dbReference type="EC" id="2.7.6.2" evidence="5"/>
<dbReference type="STRING" id="525309.HMPREF0494_1834"/>
<dbReference type="Proteomes" id="UP000003675">
    <property type="component" value="Unassembled WGS sequence"/>
</dbReference>
<dbReference type="GO" id="GO:0006772">
    <property type="term" value="P:thiamine metabolic process"/>
    <property type="evidence" value="ECO:0007669"/>
    <property type="project" value="UniProtKB-UniRule"/>
</dbReference>